<accession>A0A2K6A6T2</accession>
<dbReference type="AlphaFoldDB" id="A0A2K6A6T2"/>
<evidence type="ECO:0000313" key="2">
    <source>
        <dbReference type="Proteomes" id="UP000233140"/>
    </source>
</evidence>
<dbReference type="Ensembl" id="ENSMLET00000059374.1">
    <property type="protein sequence ID" value="ENSMLEP00000035775.1"/>
    <property type="gene ID" value="ENSMLEG00000042021.1"/>
</dbReference>
<dbReference type="Proteomes" id="UP000233140">
    <property type="component" value="Unassembled WGS sequence"/>
</dbReference>
<keyword evidence="2" id="KW-1185">Reference proteome</keyword>
<proteinExistence type="predicted"/>
<dbReference type="OMA" id="VRQCPQG"/>
<name>A0A2K6A6T2_MANLE</name>
<reference evidence="1" key="2">
    <citation type="submission" date="2025-09" db="UniProtKB">
        <authorList>
            <consortium name="Ensembl"/>
        </authorList>
    </citation>
    <scope>IDENTIFICATION</scope>
</reference>
<sequence length="118" mass="13557">MSLRVCLKKLHEGLLLTPLHSLSWSLISMSSRRVKKGTKSRSLKPHPHLRMDGFLYRPSALEPSKTSTTSRQWSVRQCPQGSYYIPLIRPSWNPRALSSSVPHHPFPPQDHNTCYQII</sequence>
<organism evidence="1 2">
    <name type="scientific">Mandrillus leucophaeus</name>
    <name type="common">Drill</name>
    <name type="synonym">Papio leucophaeus</name>
    <dbReference type="NCBI Taxonomy" id="9568"/>
    <lineage>
        <taxon>Eukaryota</taxon>
        <taxon>Metazoa</taxon>
        <taxon>Chordata</taxon>
        <taxon>Craniata</taxon>
        <taxon>Vertebrata</taxon>
        <taxon>Euteleostomi</taxon>
        <taxon>Mammalia</taxon>
        <taxon>Eutheria</taxon>
        <taxon>Euarchontoglires</taxon>
        <taxon>Primates</taxon>
        <taxon>Haplorrhini</taxon>
        <taxon>Catarrhini</taxon>
        <taxon>Cercopithecidae</taxon>
        <taxon>Cercopithecinae</taxon>
        <taxon>Mandrillus</taxon>
    </lineage>
</organism>
<reference evidence="1" key="1">
    <citation type="submission" date="2025-08" db="UniProtKB">
        <authorList>
            <consortium name="Ensembl"/>
        </authorList>
    </citation>
    <scope>IDENTIFICATION</scope>
</reference>
<evidence type="ECO:0000313" key="1">
    <source>
        <dbReference type="Ensembl" id="ENSMLEP00000035775.1"/>
    </source>
</evidence>
<dbReference type="GeneTree" id="ENSGT00910000147858"/>
<protein>
    <submittedName>
        <fullName evidence="1">Uncharacterized protein</fullName>
    </submittedName>
</protein>